<dbReference type="OrthoDB" id="5290748at2"/>
<dbReference type="GO" id="GO:0051539">
    <property type="term" value="F:4 iron, 4 sulfur cluster binding"/>
    <property type="evidence" value="ECO:0007669"/>
    <property type="project" value="UniProtKB-KW"/>
</dbReference>
<evidence type="ECO:0000256" key="1">
    <source>
        <dbReference type="ARBA" id="ARBA00001400"/>
    </source>
</evidence>
<reference evidence="14" key="1">
    <citation type="submission" date="2011-04" db="EMBL/GenBank/DDBJ databases">
        <title>The complete genome of Treponema brennaborense DSM 12168.</title>
        <authorList>
            <person name="Lucas S."/>
            <person name="Han J."/>
            <person name="Lapidus A."/>
            <person name="Bruce D."/>
            <person name="Goodwin L."/>
            <person name="Pitluck S."/>
            <person name="Peters L."/>
            <person name="Kyrpides N."/>
            <person name="Mavromatis K."/>
            <person name="Ivanova N."/>
            <person name="Mikhailova N."/>
            <person name="Pagani I."/>
            <person name="Teshima H."/>
            <person name="Detter J.C."/>
            <person name="Tapia R."/>
            <person name="Han C."/>
            <person name="Land M."/>
            <person name="Hauser L."/>
            <person name="Markowitz V."/>
            <person name="Cheng J.-F."/>
            <person name="Hugenholtz P."/>
            <person name="Woyke T."/>
            <person name="Wu D."/>
            <person name="Gronow S."/>
            <person name="Wellnitz S."/>
            <person name="Brambilla E."/>
            <person name="Klenk H.-P."/>
            <person name="Eisen J.A."/>
        </authorList>
    </citation>
    <scope>NUCLEOTIDE SEQUENCE [LARGE SCALE GENOMIC DNA]</scope>
    <source>
        <strain evidence="14">DSM 12168 / CIP 105900 / DD5/3</strain>
    </source>
</reference>
<dbReference type="PANTHER" id="PTHR33693:SF1">
    <property type="entry name" value="TYPE-4 URACIL-DNA GLYCOSYLASE"/>
    <property type="match status" value="1"/>
</dbReference>
<evidence type="ECO:0000256" key="7">
    <source>
        <dbReference type="ARBA" id="ARBA00022763"/>
    </source>
</evidence>
<dbReference type="Gene3D" id="3.40.470.10">
    <property type="entry name" value="Uracil-DNA glycosylase-like domain"/>
    <property type="match status" value="1"/>
</dbReference>
<protein>
    <recommendedName>
        <fullName evidence="4">Type-4 uracil-DNA glycosylase</fullName>
        <ecNumber evidence="3">3.2.2.27</ecNumber>
    </recommendedName>
</protein>
<keyword evidence="9" id="KW-0408">Iron</keyword>
<evidence type="ECO:0000256" key="6">
    <source>
        <dbReference type="ARBA" id="ARBA00022723"/>
    </source>
</evidence>
<dbReference type="GO" id="GO:0004844">
    <property type="term" value="F:uracil DNA N-glycosylase activity"/>
    <property type="evidence" value="ECO:0007669"/>
    <property type="project" value="UniProtKB-EC"/>
</dbReference>
<dbReference type="InterPro" id="IPR051536">
    <property type="entry name" value="UDG_Type-4/5"/>
</dbReference>
<dbReference type="SMART" id="SM00987">
    <property type="entry name" value="UreE_C"/>
    <property type="match status" value="1"/>
</dbReference>
<dbReference type="InterPro" id="IPR036895">
    <property type="entry name" value="Uracil-DNA_glycosylase-like_sf"/>
</dbReference>
<evidence type="ECO:0000256" key="10">
    <source>
        <dbReference type="ARBA" id="ARBA00023014"/>
    </source>
</evidence>
<dbReference type="PANTHER" id="PTHR33693">
    <property type="entry name" value="TYPE-5 URACIL-DNA GLYCOSYLASE"/>
    <property type="match status" value="1"/>
</dbReference>
<dbReference type="HOGENOM" id="CLU_044815_1_0_12"/>
<organism evidence="13 14">
    <name type="scientific">Treponema brennaborense (strain DSM 12168 / CIP 105900 / DD5/3)</name>
    <dbReference type="NCBI Taxonomy" id="906968"/>
    <lineage>
        <taxon>Bacteria</taxon>
        <taxon>Pseudomonadati</taxon>
        <taxon>Spirochaetota</taxon>
        <taxon>Spirochaetia</taxon>
        <taxon>Spirochaetales</taxon>
        <taxon>Treponemataceae</taxon>
        <taxon>Treponema</taxon>
    </lineage>
</organism>
<evidence type="ECO:0000256" key="3">
    <source>
        <dbReference type="ARBA" id="ARBA00012030"/>
    </source>
</evidence>
<dbReference type="GO" id="GO:0046872">
    <property type="term" value="F:metal ion binding"/>
    <property type="evidence" value="ECO:0007669"/>
    <property type="project" value="UniProtKB-KW"/>
</dbReference>
<dbReference type="SUPFAM" id="SSF52141">
    <property type="entry name" value="Uracil-DNA glycosylase-like"/>
    <property type="match status" value="1"/>
</dbReference>
<comment type="similarity">
    <text evidence="2">Belongs to the uracil-DNA glycosylase (UDG) superfamily. Type 4 (UDGa) family.</text>
</comment>
<dbReference type="GO" id="GO:0006281">
    <property type="term" value="P:DNA repair"/>
    <property type="evidence" value="ECO:0007669"/>
    <property type="project" value="UniProtKB-KW"/>
</dbReference>
<evidence type="ECO:0000256" key="9">
    <source>
        <dbReference type="ARBA" id="ARBA00023004"/>
    </source>
</evidence>
<dbReference type="AlphaFoldDB" id="F4LL02"/>
<sequence>MTAGEKQTFYQLLKTADRWIRGYPSAVFTAPQPVFGDDVRVLPPQPSVRAAVAADTLPETAAALERIVQKIAGCTRCQLCKTRKNTVPGIGVPNPAVMVIGEGPGADEDASGIPFVGRAGQLLDKMLASISLSRTTNCYIANIVKCRPPGNRDPLPEESEACAAFLEAQISLLKPAAILAVGRVAAQNLLKTTVGIGKLRGKFTEYNGIPFLATYHPSALLRNEDLKRPAWEDLKLFRSGLQQLYPEYDVPFKAARPQ</sequence>
<evidence type="ECO:0000313" key="13">
    <source>
        <dbReference type="EMBL" id="AEE16599.1"/>
    </source>
</evidence>
<proteinExistence type="inferred from homology"/>
<accession>F4LL02</accession>
<evidence type="ECO:0000256" key="2">
    <source>
        <dbReference type="ARBA" id="ARBA00006521"/>
    </source>
</evidence>
<evidence type="ECO:0000256" key="4">
    <source>
        <dbReference type="ARBA" id="ARBA00019403"/>
    </source>
</evidence>
<dbReference type="KEGG" id="tbe:Trebr_1171"/>
<dbReference type="CDD" id="cd10030">
    <property type="entry name" value="UDG-F4_TTUDGA_SPO1dp_like"/>
    <property type="match status" value="1"/>
</dbReference>
<evidence type="ECO:0000313" key="14">
    <source>
        <dbReference type="Proteomes" id="UP000006546"/>
    </source>
</evidence>
<dbReference type="InterPro" id="IPR005122">
    <property type="entry name" value="Uracil-DNA_glycosylase-like"/>
</dbReference>
<feature type="domain" description="Uracil-DNA glycosylase-like" evidence="12">
    <location>
        <begin position="88"/>
        <end position="235"/>
    </location>
</feature>
<keyword evidence="10" id="KW-0411">Iron-sulfur</keyword>
<keyword evidence="8" id="KW-0378">Hydrolase</keyword>
<dbReference type="EC" id="3.2.2.27" evidence="3"/>
<dbReference type="Proteomes" id="UP000006546">
    <property type="component" value="Chromosome"/>
</dbReference>
<keyword evidence="7" id="KW-0227">DNA damage</keyword>
<dbReference type="Pfam" id="PF03167">
    <property type="entry name" value="UDG"/>
    <property type="match status" value="1"/>
</dbReference>
<evidence type="ECO:0000256" key="5">
    <source>
        <dbReference type="ARBA" id="ARBA00022485"/>
    </source>
</evidence>
<comment type="catalytic activity">
    <reaction evidence="1">
        <text>Hydrolyzes single-stranded DNA or mismatched double-stranded DNA and polynucleotides, releasing free uracil.</text>
        <dbReference type="EC" id="3.2.2.27"/>
    </reaction>
</comment>
<dbReference type="SMART" id="SM00986">
    <property type="entry name" value="UDG"/>
    <property type="match status" value="1"/>
</dbReference>
<evidence type="ECO:0000259" key="12">
    <source>
        <dbReference type="SMART" id="SM00986"/>
    </source>
</evidence>
<dbReference type="RefSeq" id="WP_013758306.1">
    <property type="nucleotide sequence ID" value="NC_015500.1"/>
</dbReference>
<evidence type="ECO:0000256" key="8">
    <source>
        <dbReference type="ARBA" id="ARBA00022801"/>
    </source>
</evidence>
<keyword evidence="14" id="KW-1185">Reference proteome</keyword>
<gene>
    <name evidence="13" type="ordered locus">Trebr_1171</name>
</gene>
<dbReference type="NCBIfam" id="TIGR00758">
    <property type="entry name" value="UDG_fam4"/>
    <property type="match status" value="1"/>
</dbReference>
<keyword evidence="5" id="KW-0004">4Fe-4S</keyword>
<keyword evidence="6" id="KW-0479">Metal-binding</keyword>
<keyword evidence="11" id="KW-0234">DNA repair</keyword>
<dbReference type="InterPro" id="IPR005273">
    <property type="entry name" value="Ura-DNA_glyco_family4"/>
</dbReference>
<evidence type="ECO:0000256" key="11">
    <source>
        <dbReference type="ARBA" id="ARBA00023204"/>
    </source>
</evidence>
<dbReference type="STRING" id="906968.Trebr_1171"/>
<dbReference type="eggNOG" id="COG1573">
    <property type="taxonomic scope" value="Bacteria"/>
</dbReference>
<name>F4LL02_TREBD</name>
<dbReference type="EMBL" id="CP002696">
    <property type="protein sequence ID" value="AEE16599.1"/>
    <property type="molecule type" value="Genomic_DNA"/>
</dbReference>